<evidence type="ECO:0000313" key="8">
    <source>
        <dbReference type="Proteomes" id="UP000694620"/>
    </source>
</evidence>
<evidence type="ECO:0000256" key="2">
    <source>
        <dbReference type="ARBA" id="ARBA00022801"/>
    </source>
</evidence>
<dbReference type="CDD" id="cd00190">
    <property type="entry name" value="Tryp_SPc"/>
    <property type="match status" value="1"/>
</dbReference>
<keyword evidence="3 5" id="KW-0720">Serine protease</keyword>
<dbReference type="InterPro" id="IPR001314">
    <property type="entry name" value="Peptidase_S1A"/>
</dbReference>
<proteinExistence type="predicted"/>
<dbReference type="PROSITE" id="PS00134">
    <property type="entry name" value="TRYPSIN_HIS"/>
    <property type="match status" value="1"/>
</dbReference>
<evidence type="ECO:0000259" key="6">
    <source>
        <dbReference type="PROSITE" id="PS50240"/>
    </source>
</evidence>
<name>A0A8C4T3P9_ERPCA</name>
<dbReference type="PRINTS" id="PR00722">
    <property type="entry name" value="CHYMOTRYPSIN"/>
</dbReference>
<evidence type="ECO:0000256" key="3">
    <source>
        <dbReference type="ARBA" id="ARBA00022825"/>
    </source>
</evidence>
<dbReference type="GO" id="GO:0006508">
    <property type="term" value="P:proteolysis"/>
    <property type="evidence" value="ECO:0007669"/>
    <property type="project" value="UniProtKB-KW"/>
</dbReference>
<dbReference type="PROSITE" id="PS50240">
    <property type="entry name" value="TRYPSIN_DOM"/>
    <property type="match status" value="1"/>
</dbReference>
<dbReference type="InterPro" id="IPR001254">
    <property type="entry name" value="Trypsin_dom"/>
</dbReference>
<dbReference type="InterPro" id="IPR009003">
    <property type="entry name" value="Peptidase_S1_PA"/>
</dbReference>
<dbReference type="FunFam" id="2.40.10.10:FF:000003">
    <property type="entry name" value="Transmembrane serine protease 3"/>
    <property type="match status" value="1"/>
</dbReference>
<evidence type="ECO:0000256" key="5">
    <source>
        <dbReference type="RuleBase" id="RU363034"/>
    </source>
</evidence>
<keyword evidence="8" id="KW-1185">Reference proteome</keyword>
<dbReference type="PROSITE" id="PS00135">
    <property type="entry name" value="TRYPSIN_SER"/>
    <property type="match status" value="1"/>
</dbReference>
<dbReference type="GO" id="GO:0004252">
    <property type="term" value="F:serine-type endopeptidase activity"/>
    <property type="evidence" value="ECO:0007669"/>
    <property type="project" value="InterPro"/>
</dbReference>
<keyword evidence="1 5" id="KW-0645">Protease</keyword>
<dbReference type="SUPFAM" id="SSF50494">
    <property type="entry name" value="Trypsin-like serine proteases"/>
    <property type="match status" value="1"/>
</dbReference>
<protein>
    <recommendedName>
        <fullName evidence="6">Peptidase S1 domain-containing protein</fullName>
    </recommendedName>
</protein>
<dbReference type="AlphaFoldDB" id="A0A8C4T3P9"/>
<dbReference type="InterPro" id="IPR018114">
    <property type="entry name" value="TRYPSIN_HIS"/>
</dbReference>
<sequence length="265" mass="29160">NEAHYLPCEGASVTALWPCGTISQKPAMNLQRIVGGSSAVLGEWPWQASLQILQRHVCGAVLINQRWLLTAAHCILPYVSRNPTRWAVIMGSLNATSKDGVRLHLRRIVVHPHFNRTNMDFDIALLELVTMAPLTNVIQPICLPSSTHVFTNQSECFITGWGAMDEGGKIQTQELQQASVDLISQSDCQEAYGWNIESNMMCAGFMEGGTDTCMGDSGGPLACMEASGRWFLAGITSWGKGCGRKNYPGVYTRITSVYDWIKSYI</sequence>
<evidence type="ECO:0000313" key="7">
    <source>
        <dbReference type="Ensembl" id="ENSECRP00000023697.1"/>
    </source>
</evidence>
<dbReference type="GeneTree" id="ENSGT00940000155138"/>
<reference evidence="7" key="3">
    <citation type="submission" date="2025-09" db="UniProtKB">
        <authorList>
            <consortium name="Ensembl"/>
        </authorList>
    </citation>
    <scope>IDENTIFICATION</scope>
</reference>
<evidence type="ECO:0000256" key="4">
    <source>
        <dbReference type="ARBA" id="ARBA00023157"/>
    </source>
</evidence>
<dbReference type="Ensembl" id="ENSECRT00000024218.1">
    <property type="protein sequence ID" value="ENSECRP00000023697.1"/>
    <property type="gene ID" value="ENSECRG00000016015.1"/>
</dbReference>
<dbReference type="Proteomes" id="UP000694620">
    <property type="component" value="Chromosome 12"/>
</dbReference>
<evidence type="ECO:0000256" key="1">
    <source>
        <dbReference type="ARBA" id="ARBA00022670"/>
    </source>
</evidence>
<dbReference type="PANTHER" id="PTHR24252">
    <property type="entry name" value="ACROSIN-RELATED"/>
    <property type="match status" value="1"/>
</dbReference>
<dbReference type="InterPro" id="IPR043504">
    <property type="entry name" value="Peptidase_S1_PA_chymotrypsin"/>
</dbReference>
<keyword evidence="4" id="KW-1015">Disulfide bond</keyword>
<dbReference type="SMART" id="SM00020">
    <property type="entry name" value="Tryp_SPc"/>
    <property type="match status" value="1"/>
</dbReference>
<dbReference type="InterPro" id="IPR033116">
    <property type="entry name" value="TRYPSIN_SER"/>
</dbReference>
<feature type="domain" description="Peptidase S1" evidence="6">
    <location>
        <begin position="33"/>
        <end position="265"/>
    </location>
</feature>
<reference evidence="7" key="1">
    <citation type="submission" date="2021-06" db="EMBL/GenBank/DDBJ databases">
        <authorList>
            <consortium name="Wellcome Sanger Institute Data Sharing"/>
        </authorList>
    </citation>
    <scope>NUCLEOTIDE SEQUENCE [LARGE SCALE GENOMIC DNA]</scope>
</reference>
<dbReference type="Gene3D" id="2.40.10.10">
    <property type="entry name" value="Trypsin-like serine proteases"/>
    <property type="match status" value="3"/>
</dbReference>
<organism evidence="7 8">
    <name type="scientific">Erpetoichthys calabaricus</name>
    <name type="common">Rope fish</name>
    <name type="synonym">Calamoichthys calabaricus</name>
    <dbReference type="NCBI Taxonomy" id="27687"/>
    <lineage>
        <taxon>Eukaryota</taxon>
        <taxon>Metazoa</taxon>
        <taxon>Chordata</taxon>
        <taxon>Craniata</taxon>
        <taxon>Vertebrata</taxon>
        <taxon>Euteleostomi</taxon>
        <taxon>Actinopterygii</taxon>
        <taxon>Polypteriformes</taxon>
        <taxon>Polypteridae</taxon>
        <taxon>Erpetoichthys</taxon>
    </lineage>
</organism>
<keyword evidence="2 5" id="KW-0378">Hydrolase</keyword>
<reference evidence="7" key="2">
    <citation type="submission" date="2025-08" db="UniProtKB">
        <authorList>
            <consortium name="Ensembl"/>
        </authorList>
    </citation>
    <scope>IDENTIFICATION</scope>
</reference>
<dbReference type="PANTHER" id="PTHR24252:SF17">
    <property type="entry name" value="SUPPRESSOR OF TUMORIGENICITY 14 PROTEIN HOMOLOG-RELATED"/>
    <property type="match status" value="1"/>
</dbReference>
<accession>A0A8C4T3P9</accession>
<dbReference type="Pfam" id="PF00089">
    <property type="entry name" value="Trypsin"/>
    <property type="match status" value="1"/>
</dbReference>